<evidence type="ECO:0000256" key="4">
    <source>
        <dbReference type="ARBA" id="ARBA00022837"/>
    </source>
</evidence>
<dbReference type="EMBL" id="QCXX01000003">
    <property type="protein sequence ID" value="PUV23887.1"/>
    <property type="molecule type" value="Genomic_DNA"/>
</dbReference>
<evidence type="ECO:0000313" key="7">
    <source>
        <dbReference type="EMBL" id="PUV23887.1"/>
    </source>
</evidence>
<dbReference type="GO" id="GO:0046872">
    <property type="term" value="F:metal ion binding"/>
    <property type="evidence" value="ECO:0007669"/>
    <property type="project" value="UniProtKB-KW"/>
</dbReference>
<accession>A0A363NT05</accession>
<protein>
    <submittedName>
        <fullName evidence="7">Sulfatase</fullName>
    </submittedName>
</protein>
<dbReference type="PROSITE" id="PS00149">
    <property type="entry name" value="SULFATASE_2"/>
    <property type="match status" value="1"/>
</dbReference>
<dbReference type="AlphaFoldDB" id="A0A363NT05"/>
<dbReference type="GO" id="GO:0004065">
    <property type="term" value="F:arylsulfatase activity"/>
    <property type="evidence" value="ECO:0007669"/>
    <property type="project" value="TreeGrafter"/>
</dbReference>
<dbReference type="CDD" id="cd16025">
    <property type="entry name" value="PAS_like"/>
    <property type="match status" value="1"/>
</dbReference>
<feature type="signal peptide" evidence="5">
    <location>
        <begin position="1"/>
        <end position="21"/>
    </location>
</feature>
<dbReference type="InterPro" id="IPR017850">
    <property type="entry name" value="Alkaline_phosphatase_core_sf"/>
</dbReference>
<evidence type="ECO:0000256" key="5">
    <source>
        <dbReference type="SAM" id="SignalP"/>
    </source>
</evidence>
<keyword evidence="5" id="KW-0732">Signal</keyword>
<dbReference type="InterPro" id="IPR050738">
    <property type="entry name" value="Sulfatase"/>
</dbReference>
<gene>
    <name evidence="7" type="ORF">DCO56_10900</name>
</gene>
<comment type="similarity">
    <text evidence="1">Belongs to the sulfatase family.</text>
</comment>
<reference evidence="7 8" key="1">
    <citation type="submission" date="2018-04" db="EMBL/GenBank/DDBJ databases">
        <title>Sphingobacterium sp. M46 Genome.</title>
        <authorList>
            <person name="Cheng J."/>
            <person name="Li Y."/>
        </authorList>
    </citation>
    <scope>NUCLEOTIDE SEQUENCE [LARGE SCALE GENOMIC DNA]</scope>
    <source>
        <strain evidence="7 8">M46</strain>
    </source>
</reference>
<proteinExistence type="inferred from homology"/>
<organism evidence="7 8">
    <name type="scientific">Sphingobacterium athyrii</name>
    <dbReference type="NCBI Taxonomy" id="2152717"/>
    <lineage>
        <taxon>Bacteria</taxon>
        <taxon>Pseudomonadati</taxon>
        <taxon>Bacteroidota</taxon>
        <taxon>Sphingobacteriia</taxon>
        <taxon>Sphingobacteriales</taxon>
        <taxon>Sphingobacteriaceae</taxon>
        <taxon>Sphingobacterium</taxon>
    </lineage>
</organism>
<keyword evidence="4" id="KW-0106">Calcium</keyword>
<feature type="chain" id="PRO_5016875807" evidence="5">
    <location>
        <begin position="22"/>
        <end position="530"/>
    </location>
</feature>
<dbReference type="Pfam" id="PF00884">
    <property type="entry name" value="Sulfatase"/>
    <property type="match status" value="1"/>
</dbReference>
<dbReference type="PANTHER" id="PTHR42693">
    <property type="entry name" value="ARYLSULFATASE FAMILY MEMBER"/>
    <property type="match status" value="1"/>
</dbReference>
<name>A0A363NT05_9SPHI</name>
<evidence type="ECO:0000256" key="3">
    <source>
        <dbReference type="ARBA" id="ARBA00022801"/>
    </source>
</evidence>
<evidence type="ECO:0000259" key="6">
    <source>
        <dbReference type="Pfam" id="PF00884"/>
    </source>
</evidence>
<dbReference type="Gene3D" id="3.30.1120.10">
    <property type="match status" value="1"/>
</dbReference>
<feature type="domain" description="Sulfatase N-terminal" evidence="6">
    <location>
        <begin position="26"/>
        <end position="413"/>
    </location>
</feature>
<comment type="caution">
    <text evidence="7">The sequence shown here is derived from an EMBL/GenBank/DDBJ whole genome shotgun (WGS) entry which is preliminary data.</text>
</comment>
<dbReference type="InterPro" id="IPR000917">
    <property type="entry name" value="Sulfatase_N"/>
</dbReference>
<sequence length="530" mass="60554">MKTIYILIALCLSWTLNRSIAQDKRPNIVLILVDDLGFSDIAPYGGTDFHTPNLTELAKQGTRFQEFYNNSICAPTRATLLTGQYAHRAGMGYFNVNLGLPAYQGFLNHESLTLAEVLKGAGYSTIISGKWHVGDDYDQWPAQRGFERSFNFVGGASNFYEINGPENPTVPLYRNNKPFYLQRGRYLTDEITDQAIGFLREQEQDKKPFFLYLAFNAPHWPLQAPEEETQKYKGVYRQGWDSLRVKRYENAVQSGVFPKGQPISTKDSSVQEWNKLTYDEQQYWQRRQQVFAAMVDRVDQSIGKVRKTLKELKKDKNTIIIFLSDNGAQGGDRNRIYTSRNTETVGLPGSYDMQNSNWSQTGNSPLRSYKDNPYEGGIGAPFIVWFPKEVKANVVKKGTGHLIDIAPTLYDFAQAKYPSKEGNLPINPLPGISLRALLHTDKNQVERPTPLFWERAGNKAVRYGKWKLVSLFKEGNKPQLYNIDADRGENNNVADQYPEIVEDLEARYKLWAKENGVVDYKLLKINSQFR</sequence>
<dbReference type="PROSITE" id="PS00523">
    <property type="entry name" value="SULFATASE_1"/>
    <property type="match status" value="1"/>
</dbReference>
<evidence type="ECO:0000256" key="1">
    <source>
        <dbReference type="ARBA" id="ARBA00008779"/>
    </source>
</evidence>
<keyword evidence="2" id="KW-0479">Metal-binding</keyword>
<dbReference type="InterPro" id="IPR024607">
    <property type="entry name" value="Sulfatase_CS"/>
</dbReference>
<dbReference type="RefSeq" id="WP_108633816.1">
    <property type="nucleotide sequence ID" value="NZ_QCXX01000003.1"/>
</dbReference>
<dbReference type="Gene3D" id="3.40.720.10">
    <property type="entry name" value="Alkaline Phosphatase, subunit A"/>
    <property type="match status" value="1"/>
</dbReference>
<dbReference type="SUPFAM" id="SSF53649">
    <property type="entry name" value="Alkaline phosphatase-like"/>
    <property type="match status" value="1"/>
</dbReference>
<keyword evidence="3" id="KW-0378">Hydrolase</keyword>
<dbReference type="PANTHER" id="PTHR42693:SF53">
    <property type="entry name" value="ENDO-4-O-SULFATASE"/>
    <property type="match status" value="1"/>
</dbReference>
<keyword evidence="8" id="KW-1185">Reference proteome</keyword>
<dbReference type="OrthoDB" id="9803751at2"/>
<dbReference type="Proteomes" id="UP000250831">
    <property type="component" value="Unassembled WGS sequence"/>
</dbReference>
<evidence type="ECO:0000313" key="8">
    <source>
        <dbReference type="Proteomes" id="UP000250831"/>
    </source>
</evidence>
<evidence type="ECO:0000256" key="2">
    <source>
        <dbReference type="ARBA" id="ARBA00022723"/>
    </source>
</evidence>